<name>A0A9E7HG13_9LILI</name>
<evidence type="ECO:0000313" key="2">
    <source>
        <dbReference type="EMBL" id="URE33821.1"/>
    </source>
</evidence>
<dbReference type="EMBL" id="CP097510">
    <property type="protein sequence ID" value="URE33821.1"/>
    <property type="molecule type" value="Genomic_DNA"/>
</dbReference>
<keyword evidence="3" id="KW-1185">Reference proteome</keyword>
<organism evidence="2 3">
    <name type="scientific">Musa troglodytarum</name>
    <name type="common">fe'i banana</name>
    <dbReference type="NCBI Taxonomy" id="320322"/>
    <lineage>
        <taxon>Eukaryota</taxon>
        <taxon>Viridiplantae</taxon>
        <taxon>Streptophyta</taxon>
        <taxon>Embryophyta</taxon>
        <taxon>Tracheophyta</taxon>
        <taxon>Spermatophyta</taxon>
        <taxon>Magnoliopsida</taxon>
        <taxon>Liliopsida</taxon>
        <taxon>Zingiberales</taxon>
        <taxon>Musaceae</taxon>
        <taxon>Musa</taxon>
    </lineage>
</organism>
<gene>
    <name evidence="2" type="ORF">MUK42_15519</name>
</gene>
<dbReference type="Proteomes" id="UP001055439">
    <property type="component" value="Chromosome 8"/>
</dbReference>
<proteinExistence type="predicted"/>
<protein>
    <submittedName>
        <fullName evidence="2">Uncharacterized protein</fullName>
    </submittedName>
</protein>
<dbReference type="AlphaFoldDB" id="A0A9E7HG13"/>
<sequence length="127" mass="14338">MLIHGVKWGPRRSTVVMGKLEDRRSNVRSAPDSRDEEKSPFPLSSSVPKLGRVSEEGGEEAFGEHTAGPRRRLRSRRAPTRIWIHVGRTVGRTHFGCEGSMPQHFLSTISGEELKEKHRSIRCPQTL</sequence>
<evidence type="ECO:0000313" key="3">
    <source>
        <dbReference type="Proteomes" id="UP001055439"/>
    </source>
</evidence>
<reference evidence="2" key="1">
    <citation type="submission" date="2022-05" db="EMBL/GenBank/DDBJ databases">
        <title>The Musa troglodytarum L. genome provides insights into the mechanism of non-climacteric behaviour and enrichment of carotenoids.</title>
        <authorList>
            <person name="Wang J."/>
        </authorList>
    </citation>
    <scope>NUCLEOTIDE SEQUENCE</scope>
    <source>
        <tissue evidence="2">Leaf</tissue>
    </source>
</reference>
<feature type="region of interest" description="Disordered" evidence="1">
    <location>
        <begin position="1"/>
        <end position="76"/>
    </location>
</feature>
<accession>A0A9E7HG13</accession>
<evidence type="ECO:0000256" key="1">
    <source>
        <dbReference type="SAM" id="MobiDB-lite"/>
    </source>
</evidence>
<feature type="compositionally biased region" description="Basic and acidic residues" evidence="1">
    <location>
        <begin position="19"/>
        <end position="39"/>
    </location>
</feature>